<dbReference type="InterPro" id="IPR017170">
    <property type="entry name" value="Lhr-like"/>
</dbReference>
<evidence type="ECO:0000256" key="4">
    <source>
        <dbReference type="ARBA" id="ARBA00022806"/>
    </source>
</evidence>
<organism evidence="13 14">
    <name type="scientific">Tistrella bauzanensis</name>
    <dbReference type="NCBI Taxonomy" id="657419"/>
    <lineage>
        <taxon>Bacteria</taxon>
        <taxon>Pseudomonadati</taxon>
        <taxon>Pseudomonadota</taxon>
        <taxon>Alphaproteobacteria</taxon>
        <taxon>Geminicoccales</taxon>
        <taxon>Geminicoccaceae</taxon>
        <taxon>Tistrella</taxon>
    </lineage>
</organism>
<dbReference type="PANTHER" id="PTHR47962">
    <property type="entry name" value="ATP-DEPENDENT HELICASE LHR-RELATED-RELATED"/>
    <property type="match status" value="1"/>
</dbReference>
<keyword evidence="13" id="KW-0436">Ligase</keyword>
<evidence type="ECO:0000259" key="12">
    <source>
        <dbReference type="PROSITE" id="PS51194"/>
    </source>
</evidence>
<evidence type="ECO:0000256" key="2">
    <source>
        <dbReference type="ARBA" id="ARBA00022763"/>
    </source>
</evidence>
<dbReference type="CDD" id="cd18796">
    <property type="entry name" value="SF2_C_LHR"/>
    <property type="match status" value="1"/>
</dbReference>
<feature type="domain" description="Helicase C-terminal" evidence="12">
    <location>
        <begin position="255"/>
        <end position="406"/>
    </location>
</feature>
<dbReference type="InterPro" id="IPR026362">
    <property type="entry name" value="DEXH_lig_assoc"/>
</dbReference>
<dbReference type="InterPro" id="IPR014001">
    <property type="entry name" value="Helicase_ATP-bd"/>
</dbReference>
<evidence type="ECO:0000256" key="5">
    <source>
        <dbReference type="ARBA" id="ARBA00022840"/>
    </source>
</evidence>
<dbReference type="GO" id="GO:0016874">
    <property type="term" value="F:ligase activity"/>
    <property type="evidence" value="ECO:0007669"/>
    <property type="project" value="UniProtKB-KW"/>
</dbReference>
<dbReference type="InterPro" id="IPR052511">
    <property type="entry name" value="ATP-dep_Helicase"/>
</dbReference>
<evidence type="ECO:0000256" key="1">
    <source>
        <dbReference type="ARBA" id="ARBA00022741"/>
    </source>
</evidence>
<evidence type="ECO:0000256" key="7">
    <source>
        <dbReference type="ARBA" id="ARBA00023204"/>
    </source>
</evidence>
<dbReference type="SMART" id="SM00490">
    <property type="entry name" value="HELICc"/>
    <property type="match status" value="1"/>
</dbReference>
<protein>
    <submittedName>
        <fullName evidence="13">DNA ligase-associated DEXH box helicase</fullName>
    </submittedName>
</protein>
<keyword evidence="6" id="KW-0238">DNA-binding</keyword>
<dbReference type="PIRSF" id="PIRSF037307">
    <property type="entry name" value="Lhr-like_helic_prd"/>
    <property type="match status" value="1"/>
</dbReference>
<keyword evidence="3" id="KW-0378">Hydrolase</keyword>
<sequence length="827" mass="89528">MTIREPRLPVPLQPDADLPTPAPLPDRVGAWFAARGWLPHPHQLRMLAAAEAGLPVLLIAPTGAGKTLAGFLPALVRAASGEGGGRLDTLYISPLKALAADIARNLEQPIAGMGLALSVGIRTGDTDQRTRERQRKAPPELLLTTPESLALMLSYADAPRIFGRLATVIVDEVHAISGTKRGDLLALGLARLKALSPGLRVVGLSATVADEEAVRRWVDGRAVVVRGQEAARADVTMLIPEDERVPWAGHLARHAMAGVYEAIRGHGTTLVFVNTRAQAELVFQELWRLNDDGLAIALHHGSLAAEQRRKVEAAMAAGRLRAVVATSSLDLGIDWAAVDLVMQIGAPKGVSRLVQRIGRANHRLDLTSKAILVPANRFEVLECLAALEAVADGELDGEPPRSGALDVLAQHILGRACTAPFDAADLYDEVRGAAPYAGLARADFDAVLDFVATGGYALRAYERFRRIEQDEAGLWRVSGPVAARQYRMNVGTIVELPMLNVRLTKAGGKGYGGRVLGRIEEWFVQGLAPGDSFIFAGELLVYEALRETDVIVSRGRGGDPKVPSYGGGRFPISASLARRVRAMLADPAHRALLPVAVADWLAMQDLRSVMPGPDGLLVETFPRGERWFLIAYGFAGRNAHQTLGMLLTRRMERFGQRPMGFVANDYAIAVWSLDEATRIDELFGQDMMGEDLEAWMAESSMLRRTFRTVAVIAGLIEQRYPGQEKTGRQVTFSADLIYDVLRRHQPDHVLLKATWADAAGGLTDLARLNDMLSDIQGRIQHRSLPRVSPLAVPLLLEVGRESVPGRADDDLLGEAAALIHEATDLTS</sequence>
<evidence type="ECO:0000313" key="14">
    <source>
        <dbReference type="Proteomes" id="UP000603352"/>
    </source>
</evidence>
<evidence type="ECO:0000256" key="6">
    <source>
        <dbReference type="ARBA" id="ARBA00023125"/>
    </source>
</evidence>
<dbReference type="Gene3D" id="3.40.50.300">
    <property type="entry name" value="P-loop containing nucleotide triphosphate hydrolases"/>
    <property type="match status" value="2"/>
</dbReference>
<dbReference type="PROSITE" id="PS51194">
    <property type="entry name" value="HELICASE_CTER"/>
    <property type="match status" value="1"/>
</dbReference>
<comment type="similarity">
    <text evidence="9">Belongs to the Lhr helicase family. Lhr-Core subfamily.</text>
</comment>
<keyword evidence="14" id="KW-1185">Reference proteome</keyword>
<dbReference type="SUPFAM" id="SSF52540">
    <property type="entry name" value="P-loop containing nucleoside triphosphate hydrolases"/>
    <property type="match status" value="1"/>
</dbReference>
<gene>
    <name evidence="13" type="ORF">GCM10011505_39030</name>
</gene>
<reference evidence="14" key="1">
    <citation type="journal article" date="2019" name="Int. J. Syst. Evol. Microbiol.">
        <title>The Global Catalogue of Microorganisms (GCM) 10K type strain sequencing project: providing services to taxonomists for standard genome sequencing and annotation.</title>
        <authorList>
            <consortium name="The Broad Institute Genomics Platform"/>
            <consortium name="The Broad Institute Genome Sequencing Center for Infectious Disease"/>
            <person name="Wu L."/>
            <person name="Ma J."/>
        </authorList>
    </citation>
    <scope>NUCLEOTIDE SEQUENCE [LARGE SCALE GENOMIC DNA]</scope>
    <source>
        <strain evidence="14">CGMCC 1.10188</strain>
    </source>
</reference>
<dbReference type="InterPro" id="IPR027417">
    <property type="entry name" value="P-loop_NTPase"/>
</dbReference>
<dbReference type="Proteomes" id="UP000603352">
    <property type="component" value="Unassembled WGS sequence"/>
</dbReference>
<feature type="region of interest" description="Disordered" evidence="10">
    <location>
        <begin position="1"/>
        <end position="21"/>
    </location>
</feature>
<keyword evidence="1" id="KW-0547">Nucleotide-binding</keyword>
<name>A0ABQ1IZJ2_9PROT</name>
<keyword evidence="2" id="KW-0227">DNA damage</keyword>
<evidence type="ECO:0000256" key="10">
    <source>
        <dbReference type="SAM" id="MobiDB-lite"/>
    </source>
</evidence>
<keyword evidence="4" id="KW-0347">Helicase</keyword>
<dbReference type="Pfam" id="PF00271">
    <property type="entry name" value="Helicase_C"/>
    <property type="match status" value="1"/>
</dbReference>
<evidence type="ECO:0000256" key="8">
    <source>
        <dbReference type="ARBA" id="ARBA00023235"/>
    </source>
</evidence>
<dbReference type="NCBIfam" id="TIGR04121">
    <property type="entry name" value="DEXH_lig_assoc"/>
    <property type="match status" value="1"/>
</dbReference>
<dbReference type="EMBL" id="BMDZ01000057">
    <property type="protein sequence ID" value="GGB54258.1"/>
    <property type="molecule type" value="Genomic_DNA"/>
</dbReference>
<dbReference type="PROSITE" id="PS51192">
    <property type="entry name" value="HELICASE_ATP_BIND_1"/>
    <property type="match status" value="1"/>
</dbReference>
<evidence type="ECO:0000313" key="13">
    <source>
        <dbReference type="EMBL" id="GGB54258.1"/>
    </source>
</evidence>
<evidence type="ECO:0000259" key="11">
    <source>
        <dbReference type="PROSITE" id="PS51192"/>
    </source>
</evidence>
<dbReference type="RefSeq" id="WP_188581001.1">
    <property type="nucleotide sequence ID" value="NZ_BMDZ01000057.1"/>
</dbReference>
<accession>A0ABQ1IZJ2</accession>
<dbReference type="Pfam" id="PF19306">
    <property type="entry name" value="WHD_Lhr"/>
    <property type="match status" value="1"/>
</dbReference>
<dbReference type="InterPro" id="IPR045628">
    <property type="entry name" value="Lhr_WH_dom"/>
</dbReference>
<dbReference type="InterPro" id="IPR013701">
    <property type="entry name" value="Lhr-like_DEAD/DEAH_assoc"/>
</dbReference>
<dbReference type="PANTHER" id="PTHR47962:SF3">
    <property type="entry name" value="LARGE ATP-DEPENDENT HELICASE-RELATED PROTEIN"/>
    <property type="match status" value="1"/>
</dbReference>
<proteinExistence type="inferred from homology"/>
<dbReference type="Pfam" id="PF00270">
    <property type="entry name" value="DEAD"/>
    <property type="match status" value="1"/>
</dbReference>
<dbReference type="SMART" id="SM00487">
    <property type="entry name" value="DEXDc"/>
    <property type="match status" value="1"/>
</dbReference>
<dbReference type="Pfam" id="PF08494">
    <property type="entry name" value="DEAD_assoc"/>
    <property type="match status" value="1"/>
</dbReference>
<keyword evidence="7" id="KW-0234">DNA repair</keyword>
<dbReference type="InterPro" id="IPR011545">
    <property type="entry name" value="DEAD/DEAH_box_helicase_dom"/>
</dbReference>
<evidence type="ECO:0000256" key="3">
    <source>
        <dbReference type="ARBA" id="ARBA00022801"/>
    </source>
</evidence>
<keyword evidence="8" id="KW-0413">Isomerase</keyword>
<comment type="caution">
    <text evidence="13">The sequence shown here is derived from an EMBL/GenBank/DDBJ whole genome shotgun (WGS) entry which is preliminary data.</text>
</comment>
<evidence type="ECO:0000256" key="9">
    <source>
        <dbReference type="ARBA" id="ARBA00093467"/>
    </source>
</evidence>
<dbReference type="InterPro" id="IPR001650">
    <property type="entry name" value="Helicase_C-like"/>
</dbReference>
<feature type="domain" description="Helicase ATP-binding" evidence="11">
    <location>
        <begin position="47"/>
        <end position="226"/>
    </location>
</feature>
<keyword evidence="5" id="KW-0067">ATP-binding</keyword>